<dbReference type="GO" id="GO:0008270">
    <property type="term" value="F:zinc ion binding"/>
    <property type="evidence" value="ECO:0007669"/>
    <property type="project" value="UniProtKB-KW"/>
</dbReference>
<dbReference type="Gene3D" id="3.30.160.60">
    <property type="entry name" value="Classic Zinc Finger"/>
    <property type="match status" value="1"/>
</dbReference>
<evidence type="ECO:0000256" key="1">
    <source>
        <dbReference type="PROSITE-ProRule" id="PRU00042"/>
    </source>
</evidence>
<feature type="compositionally biased region" description="Polar residues" evidence="2">
    <location>
        <begin position="1"/>
        <end position="12"/>
    </location>
</feature>
<keyword evidence="1" id="KW-0479">Metal-binding</keyword>
<evidence type="ECO:0000313" key="4">
    <source>
        <dbReference type="EMBL" id="ORY64998.1"/>
    </source>
</evidence>
<dbReference type="AlphaFoldDB" id="A0A1Y2E0D3"/>
<dbReference type="InterPro" id="IPR036236">
    <property type="entry name" value="Znf_C2H2_sf"/>
</dbReference>
<dbReference type="PROSITE" id="PS50157">
    <property type="entry name" value="ZINC_FINGER_C2H2_2"/>
    <property type="match status" value="1"/>
</dbReference>
<dbReference type="PROSITE" id="PS00028">
    <property type="entry name" value="ZINC_FINGER_C2H2_1"/>
    <property type="match status" value="1"/>
</dbReference>
<evidence type="ECO:0000256" key="2">
    <source>
        <dbReference type="SAM" id="MobiDB-lite"/>
    </source>
</evidence>
<proteinExistence type="predicted"/>
<reference evidence="4 5" key="1">
    <citation type="submission" date="2016-07" db="EMBL/GenBank/DDBJ databases">
        <title>Pervasive Adenine N6-methylation of Active Genes in Fungi.</title>
        <authorList>
            <consortium name="DOE Joint Genome Institute"/>
            <person name="Mondo S.J."/>
            <person name="Dannebaum R.O."/>
            <person name="Kuo R.C."/>
            <person name="Labutti K."/>
            <person name="Haridas S."/>
            <person name="Kuo A."/>
            <person name="Salamov A."/>
            <person name="Ahrendt S.R."/>
            <person name="Lipzen A."/>
            <person name="Sullivan W."/>
            <person name="Andreopoulos W.B."/>
            <person name="Clum A."/>
            <person name="Lindquist E."/>
            <person name="Daum C."/>
            <person name="Ramamoorthy G.K."/>
            <person name="Gryganskyi A."/>
            <person name="Culley D."/>
            <person name="Magnuson J.K."/>
            <person name="James T.Y."/>
            <person name="O'Malley M.A."/>
            <person name="Stajich J.E."/>
            <person name="Spatafora J.W."/>
            <person name="Visel A."/>
            <person name="Grigoriev I.V."/>
        </authorList>
    </citation>
    <scope>NUCLEOTIDE SEQUENCE [LARGE SCALE GENOMIC DNA]</scope>
    <source>
        <strain evidence="4 5">CBS 129021</strain>
    </source>
</reference>
<gene>
    <name evidence="4" type="ORF">BCR38DRAFT_341998</name>
</gene>
<evidence type="ECO:0000313" key="5">
    <source>
        <dbReference type="Proteomes" id="UP000193689"/>
    </source>
</evidence>
<protein>
    <recommendedName>
        <fullName evidence="3">C2H2-type domain-containing protein</fullName>
    </recommendedName>
</protein>
<dbReference type="InParanoid" id="A0A1Y2E0D3"/>
<dbReference type="EMBL" id="MCFJ01000006">
    <property type="protein sequence ID" value="ORY64998.1"/>
    <property type="molecule type" value="Genomic_DNA"/>
</dbReference>
<sequence>MKALQDSTSPASLSGCIGVSEDRAKSKSSIDGESFEGFPSGVASSTSVIAQPIKADRKQELLCICCSKTRRFDTEEKLNEHIAERPYHCTFCDLRFTSRNDARRHKDSIHVRKVSWSCSALSNDLVAFRETHPGRFQCGYCGLELELVYDGTDGSLQLTEQHISNLLQHLKDTHRHRLCPLNKNFFRLDHFQQHIKHSHAAKPGNWLYTVERACLVPPE</sequence>
<feature type="domain" description="C2H2-type" evidence="3">
    <location>
        <begin position="87"/>
        <end position="115"/>
    </location>
</feature>
<keyword evidence="5" id="KW-1185">Reference proteome</keyword>
<dbReference type="RefSeq" id="XP_040716150.1">
    <property type="nucleotide sequence ID" value="XM_040855916.1"/>
</dbReference>
<dbReference type="Proteomes" id="UP000193689">
    <property type="component" value="Unassembled WGS sequence"/>
</dbReference>
<dbReference type="STRING" id="1141098.A0A1Y2E0D3"/>
<evidence type="ECO:0000259" key="3">
    <source>
        <dbReference type="PROSITE" id="PS50157"/>
    </source>
</evidence>
<keyword evidence="1" id="KW-0863">Zinc-finger</keyword>
<keyword evidence="1" id="KW-0862">Zinc</keyword>
<feature type="compositionally biased region" description="Basic and acidic residues" evidence="2">
    <location>
        <begin position="20"/>
        <end position="30"/>
    </location>
</feature>
<dbReference type="GeneID" id="63772128"/>
<dbReference type="InterPro" id="IPR013087">
    <property type="entry name" value="Znf_C2H2_type"/>
</dbReference>
<comment type="caution">
    <text evidence="4">The sequence shown here is derived from an EMBL/GenBank/DDBJ whole genome shotgun (WGS) entry which is preliminary data.</text>
</comment>
<dbReference type="SUPFAM" id="SSF57667">
    <property type="entry name" value="beta-beta-alpha zinc fingers"/>
    <property type="match status" value="1"/>
</dbReference>
<dbReference type="SMART" id="SM00355">
    <property type="entry name" value="ZnF_C2H2"/>
    <property type="match status" value="2"/>
</dbReference>
<feature type="region of interest" description="Disordered" evidence="2">
    <location>
        <begin position="1"/>
        <end position="32"/>
    </location>
</feature>
<accession>A0A1Y2E0D3</accession>
<organism evidence="4 5">
    <name type="scientific">Pseudomassariella vexata</name>
    <dbReference type="NCBI Taxonomy" id="1141098"/>
    <lineage>
        <taxon>Eukaryota</taxon>
        <taxon>Fungi</taxon>
        <taxon>Dikarya</taxon>
        <taxon>Ascomycota</taxon>
        <taxon>Pezizomycotina</taxon>
        <taxon>Sordariomycetes</taxon>
        <taxon>Xylariomycetidae</taxon>
        <taxon>Amphisphaeriales</taxon>
        <taxon>Pseudomassariaceae</taxon>
        <taxon>Pseudomassariella</taxon>
    </lineage>
</organism>
<name>A0A1Y2E0D3_9PEZI</name>
<dbReference type="OrthoDB" id="3524154at2759"/>